<evidence type="ECO:0000313" key="2">
    <source>
        <dbReference type="Proteomes" id="UP000015993"/>
    </source>
</evidence>
<accession>G5G9N4</accession>
<dbReference type="eggNOG" id="COG0457">
    <property type="taxonomic scope" value="Bacteria"/>
</dbReference>
<organism evidence="1 2">
    <name type="scientific">Alloprevotella rava F0323</name>
    <dbReference type="NCBI Taxonomy" id="679199"/>
    <lineage>
        <taxon>Bacteria</taxon>
        <taxon>Pseudomonadati</taxon>
        <taxon>Bacteroidota</taxon>
        <taxon>Bacteroidia</taxon>
        <taxon>Bacteroidales</taxon>
        <taxon>Prevotellaceae</taxon>
        <taxon>Alloprevotella</taxon>
    </lineage>
</organism>
<dbReference type="PATRIC" id="fig|679199.3.peg.296"/>
<reference evidence="1 2" key="1">
    <citation type="submission" date="2011-08" db="EMBL/GenBank/DDBJ databases">
        <title>The Genome Sequence of Prevotella sp. oral taxon 302 str. F0323.</title>
        <authorList>
            <consortium name="The Broad Institute Genome Sequencing Platform"/>
            <person name="Earl A."/>
            <person name="Ward D."/>
            <person name="Feldgarden M."/>
            <person name="Gevers D."/>
            <person name="Izard J."/>
            <person name="Blanton J.M."/>
            <person name="Baranova O.V."/>
            <person name="Tanner A.C."/>
            <person name="Dewhirst F.E."/>
            <person name="Young S.K."/>
            <person name="Zeng Q."/>
            <person name="Gargeya S."/>
            <person name="Fitzgerald M."/>
            <person name="Haas B."/>
            <person name="Abouelleil A."/>
            <person name="Alvarado L."/>
            <person name="Arachchi H.M."/>
            <person name="Berlin A."/>
            <person name="Brown A."/>
            <person name="Chapman S.B."/>
            <person name="Chen Z."/>
            <person name="Dunbar C."/>
            <person name="Freedman E."/>
            <person name="Gearin G."/>
            <person name="Gellesch M."/>
            <person name="Goldberg J."/>
            <person name="Griggs A."/>
            <person name="Gujja S."/>
            <person name="Heiman D."/>
            <person name="Howarth C."/>
            <person name="Larson L."/>
            <person name="Lui A."/>
            <person name="MacDonald P.J.P."/>
            <person name="Montmayeur A."/>
            <person name="Murphy C."/>
            <person name="Neiman D."/>
            <person name="Pearson M."/>
            <person name="Priest M."/>
            <person name="Roberts A."/>
            <person name="Saif S."/>
            <person name="Shea T."/>
            <person name="Shenoy N."/>
            <person name="Sisk P."/>
            <person name="Stolte C."/>
            <person name="Sykes S."/>
            <person name="Wortman J."/>
            <person name="Nusbaum C."/>
            <person name="Birren B."/>
        </authorList>
    </citation>
    <scope>NUCLEOTIDE SEQUENCE [LARGE SCALE GENOMIC DNA]</scope>
    <source>
        <strain evidence="1 2">F0323</strain>
    </source>
</reference>
<evidence type="ECO:0000313" key="1">
    <source>
        <dbReference type="EMBL" id="EHG24084.1"/>
    </source>
</evidence>
<dbReference type="STRING" id="679199.HMPREF9332_00285"/>
<dbReference type="HOGENOM" id="CLU_989161_0_0_10"/>
<protein>
    <submittedName>
        <fullName evidence="1">Uncharacterized protein</fullName>
    </submittedName>
</protein>
<dbReference type="AlphaFoldDB" id="G5G9N4"/>
<keyword evidence="2" id="KW-1185">Reference proteome</keyword>
<dbReference type="EMBL" id="ACZK01000010">
    <property type="protein sequence ID" value="EHG24084.1"/>
    <property type="molecule type" value="Genomic_DNA"/>
</dbReference>
<gene>
    <name evidence="1" type="ORF">HMPREF9332_00285</name>
</gene>
<proteinExistence type="predicted"/>
<comment type="caution">
    <text evidence="1">The sequence shown here is derived from an EMBL/GenBank/DDBJ whole genome shotgun (WGS) entry which is preliminary data.</text>
</comment>
<dbReference type="Proteomes" id="UP000015993">
    <property type="component" value="Unassembled WGS sequence"/>
</dbReference>
<sequence>MMEYLERIIRIMYIRLCNLHRFMKIYFLGATITWLFCTQGISAQRQDANQLFLEAKYTEAATLIQQQIKKARKQNQPTTTLDAALQRARMGENMALHADTVVYSDTIMIERAQLFSALKLPKDAGTLLPASQLLPEYAAHLGNSAYINGWGDVAYFSMADSSGLHNLYRSLKINNKWTSPQLLPGLQTADKDRDFPFMSTDGTTLYFAEQGTTSLGGFDLFITRYDFDTHTFLKPEQLRIPYNSPYNDLLYIKDKDGRIQLVTDRNQPADKLQILILTKNK</sequence>
<name>G5G9N4_9BACT</name>